<evidence type="ECO:0000313" key="2">
    <source>
        <dbReference type="Proteomes" id="UP000799754"/>
    </source>
</evidence>
<accession>A0ACB6SJQ5</accession>
<keyword evidence="2" id="KW-1185">Reference proteome</keyword>
<reference evidence="1" key="1">
    <citation type="journal article" date="2020" name="Stud. Mycol.">
        <title>101 Dothideomycetes genomes: a test case for predicting lifestyles and emergence of pathogens.</title>
        <authorList>
            <person name="Haridas S."/>
            <person name="Albert R."/>
            <person name="Binder M."/>
            <person name="Bloem J."/>
            <person name="Labutti K."/>
            <person name="Salamov A."/>
            <person name="Andreopoulos B."/>
            <person name="Baker S."/>
            <person name="Barry K."/>
            <person name="Bills G."/>
            <person name="Bluhm B."/>
            <person name="Cannon C."/>
            <person name="Castanera R."/>
            <person name="Culley D."/>
            <person name="Daum C."/>
            <person name="Ezra D."/>
            <person name="Gonzalez J."/>
            <person name="Henrissat B."/>
            <person name="Kuo A."/>
            <person name="Liang C."/>
            <person name="Lipzen A."/>
            <person name="Lutzoni F."/>
            <person name="Magnuson J."/>
            <person name="Mondo S."/>
            <person name="Nolan M."/>
            <person name="Ohm R."/>
            <person name="Pangilinan J."/>
            <person name="Park H.-J."/>
            <person name="Ramirez L."/>
            <person name="Alfaro M."/>
            <person name="Sun H."/>
            <person name="Tritt A."/>
            <person name="Yoshinaga Y."/>
            <person name="Zwiers L.-H."/>
            <person name="Turgeon B."/>
            <person name="Goodwin S."/>
            <person name="Spatafora J."/>
            <person name="Crous P."/>
            <person name="Grigoriev I."/>
        </authorList>
    </citation>
    <scope>NUCLEOTIDE SEQUENCE</scope>
    <source>
        <strain evidence="1">CBS 525.71</strain>
    </source>
</reference>
<dbReference type="EMBL" id="MU006701">
    <property type="protein sequence ID" value="KAF2633788.1"/>
    <property type="molecule type" value="Genomic_DNA"/>
</dbReference>
<organism evidence="1 2">
    <name type="scientific">Macroventuria anomochaeta</name>
    <dbReference type="NCBI Taxonomy" id="301207"/>
    <lineage>
        <taxon>Eukaryota</taxon>
        <taxon>Fungi</taxon>
        <taxon>Dikarya</taxon>
        <taxon>Ascomycota</taxon>
        <taxon>Pezizomycotina</taxon>
        <taxon>Dothideomycetes</taxon>
        <taxon>Pleosporomycetidae</taxon>
        <taxon>Pleosporales</taxon>
        <taxon>Pleosporineae</taxon>
        <taxon>Didymellaceae</taxon>
        <taxon>Macroventuria</taxon>
    </lineage>
</organism>
<name>A0ACB6SJQ5_9PLEO</name>
<proteinExistence type="predicted"/>
<sequence>MQILTDSCSHEQSSQLAAQVPLRSAAQFTVRPSQNARKAEPESRAIPSRPGTAAGLRRTELPRPDADVQVSVSPIRARRNVEEPRSPARVLLGIDKGLKASEVSLKRPGQVRATTGLARANTTSAAGTPKIKSFSERIAESRSKEKQREENEHKHEERRTRGFGLSNIAGLKRERPTSSRGSSFTSATSETRSSFTDMPQIRSSFADMPPPGSKTHSRVHSRLLSSQENPPTPRRGSVPDALPPSSASRPSSRGFQAAATTSSFSKYEEIVQRNDSFDAPSFESLSGLHLKSREMQHSTVTRTLEGKTVFTIPQLLKTVKAPDYDPPDWENDYVVMGVICSKSSPRDTQNSARDNSRGNQERKEHGKFMVIRLTDMKWELDLFLFDSGYEHFWKLPIGTLVAILNPDIMPPKDRNSGKFSLKLTNSDDTVLEIGVARDLDFCHAKKKDGKECGQWVDGRKTEFCEFHLSLQVEKSKRGRMEINGMVGSGGGGGGGVMFGRRGPNGFKGDALRKEGKYHDSYLHETMFIAPRPGGTARMLDRDEQGFERGGSREERHRRQLAAKEKERDLAKKLGEMGEGTTGGDYLKRRTDPSATLSTTTSQELANARQEKATESDFRGLLNRKAADVSLNRKASGSLIPSKRKHSNASKATAASASEPARPLSPSKSRPDSAMRGTRAGSPAKKKARLLLPEKGIREPGRESLGGLDIGLIAAMDDDDDDDLEVTYFTMASTSSVSDAPIHALINYEDRYVQPLILSALEKRLPTTSYKLVQSLQDSPSPSTPCLQFVQYESIDWDHLMSNSSTSLANAYIIRKALIRKHYLSTTIANWITKYPDSVLKRGAKPSVEFEVDYAEFLDDALVEAWELKESWARNEQYGEDEKEKREWWILKPGMSDRGQGIRLFSSEEELTAIFEEWDPDSDEDEEDARSDAERDEEKDGDNGIITSQLRHFVAQPYIHPPLLLAPPSEPTQLRKFHIRTYVLATGALQVFVYKPMLALFAARPYSPPWSSDFESEEEREDSMRAHLTNTCLQSTGDREGSVGLFWSLPDSITSQPDTKTNAPQDWKSQIFAQIKDITGATFEAAARGMSIHFQPLPNAFEIFGLDFMVGIEEDGSLNTYLLEVNAFPDFRQTGDELSGMIEGLFEGVVDEAVLPFFGVEKEGKEDGKMVKVLDIDLGRR</sequence>
<gene>
    <name evidence="1" type="ORF">BU25DRAFT_436162</name>
</gene>
<protein>
    <submittedName>
        <fullName evidence="1">TTL-domain-containing protein</fullName>
    </submittedName>
</protein>
<evidence type="ECO:0000313" key="1">
    <source>
        <dbReference type="EMBL" id="KAF2633788.1"/>
    </source>
</evidence>
<dbReference type="Proteomes" id="UP000799754">
    <property type="component" value="Unassembled WGS sequence"/>
</dbReference>
<comment type="caution">
    <text evidence="1">The sequence shown here is derived from an EMBL/GenBank/DDBJ whole genome shotgun (WGS) entry which is preliminary data.</text>
</comment>